<dbReference type="Proteomes" id="UP000823561">
    <property type="component" value="Chromosome 20"/>
</dbReference>
<proteinExistence type="predicted"/>
<feature type="compositionally biased region" description="Acidic residues" evidence="1">
    <location>
        <begin position="117"/>
        <end position="128"/>
    </location>
</feature>
<dbReference type="PANTHER" id="PTHR47272">
    <property type="entry name" value="DDE_TNP_1_7 DOMAIN-CONTAINING PROTEIN"/>
    <property type="match status" value="1"/>
</dbReference>
<evidence type="ECO:0000313" key="2">
    <source>
        <dbReference type="EMBL" id="KAG5264695.1"/>
    </source>
</evidence>
<dbReference type="PANTHER" id="PTHR47272:SF2">
    <property type="entry name" value="PIGGYBAC TRANSPOSABLE ELEMENT-DERIVED PROTEIN 3-LIKE"/>
    <property type="match status" value="1"/>
</dbReference>
<dbReference type="AlphaFoldDB" id="A0AAV6FTZ9"/>
<accession>A0AAV6FTZ9</accession>
<keyword evidence="3" id="KW-1185">Reference proteome</keyword>
<feature type="compositionally biased region" description="Acidic residues" evidence="1">
    <location>
        <begin position="33"/>
        <end position="46"/>
    </location>
</feature>
<evidence type="ECO:0000313" key="3">
    <source>
        <dbReference type="Proteomes" id="UP000823561"/>
    </source>
</evidence>
<feature type="region of interest" description="Disordered" evidence="1">
    <location>
        <begin position="30"/>
        <end position="151"/>
    </location>
</feature>
<evidence type="ECO:0000256" key="1">
    <source>
        <dbReference type="SAM" id="MobiDB-lite"/>
    </source>
</evidence>
<feature type="compositionally biased region" description="Acidic residues" evidence="1">
    <location>
        <begin position="59"/>
        <end position="74"/>
    </location>
</feature>
<gene>
    <name evidence="2" type="ORF">AALO_G00257000</name>
</gene>
<comment type="caution">
    <text evidence="2">The sequence shown here is derived from an EMBL/GenBank/DDBJ whole genome shotgun (WGS) entry which is preliminary data.</text>
</comment>
<organism evidence="2 3">
    <name type="scientific">Alosa alosa</name>
    <name type="common">allis shad</name>
    <dbReference type="NCBI Taxonomy" id="278164"/>
    <lineage>
        <taxon>Eukaryota</taxon>
        <taxon>Metazoa</taxon>
        <taxon>Chordata</taxon>
        <taxon>Craniata</taxon>
        <taxon>Vertebrata</taxon>
        <taxon>Euteleostomi</taxon>
        <taxon>Actinopterygii</taxon>
        <taxon>Neopterygii</taxon>
        <taxon>Teleostei</taxon>
        <taxon>Clupei</taxon>
        <taxon>Clupeiformes</taxon>
        <taxon>Clupeoidei</taxon>
        <taxon>Clupeidae</taxon>
        <taxon>Alosa</taxon>
    </lineage>
</organism>
<name>A0AAV6FTZ9_9TELE</name>
<reference evidence="2" key="1">
    <citation type="submission" date="2020-10" db="EMBL/GenBank/DDBJ databases">
        <title>Chromosome-scale genome assembly of the Allis shad, Alosa alosa.</title>
        <authorList>
            <person name="Margot Z."/>
            <person name="Christophe K."/>
            <person name="Cabau C."/>
            <person name="Louis A."/>
            <person name="Berthelot C."/>
            <person name="Parey E."/>
            <person name="Roest Crollius H."/>
            <person name="Montfort J."/>
            <person name="Robinson-Rechavi M."/>
            <person name="Bucao C."/>
            <person name="Bouchez O."/>
            <person name="Gislard M."/>
            <person name="Lluch J."/>
            <person name="Milhes M."/>
            <person name="Lampietro C."/>
            <person name="Lopez Roques C."/>
            <person name="Donnadieu C."/>
            <person name="Braasch I."/>
            <person name="Desvignes T."/>
            <person name="Postlethwait J."/>
            <person name="Bobe J."/>
            <person name="Guiguen Y."/>
        </authorList>
    </citation>
    <scope>NUCLEOTIDE SEQUENCE</scope>
    <source>
        <strain evidence="2">M-15738</strain>
        <tissue evidence="2">Blood</tissue>
    </source>
</reference>
<evidence type="ECO:0008006" key="4">
    <source>
        <dbReference type="Google" id="ProtNLM"/>
    </source>
</evidence>
<feature type="compositionally biased region" description="Low complexity" evidence="1">
    <location>
        <begin position="89"/>
        <end position="106"/>
    </location>
</feature>
<sequence length="243" mass="27234">MAASTREDSSGSSIPDRFSVERALELLGLIDGDNSDLDMSDNDDPILDGNYQPSPQEESSSENEGDSSDDEDPIPEPTDHSKGRKCLRGAGSWTGTETGTGTGSSRTLRRPHQTQEIEADSSEDDLEEPTPRPSQTKNKKKGDSEQGRGICWKATPLTPNLAEYQHQDKTDLDRHGWTPLHYFEQMYWSKALKITAITDKFTRARFFKLRGAIKVVVDHDVPEDLRMSDKFWKESARADNICQ</sequence>
<dbReference type="EMBL" id="JADWDJ010000020">
    <property type="protein sequence ID" value="KAG5264695.1"/>
    <property type="molecule type" value="Genomic_DNA"/>
</dbReference>
<protein>
    <recommendedName>
        <fullName evidence="4">PiggyBac transposable element-derived protein domain-containing protein</fullName>
    </recommendedName>
</protein>